<dbReference type="InterPro" id="IPR046112">
    <property type="entry name" value="DUF6049"/>
</dbReference>
<evidence type="ECO:0000313" key="3">
    <source>
        <dbReference type="EMBL" id="GAA5144532.1"/>
    </source>
</evidence>
<name>A0ABP9PHS7_9PSEU</name>
<dbReference type="Proteomes" id="UP001428817">
    <property type="component" value="Unassembled WGS sequence"/>
</dbReference>
<feature type="compositionally biased region" description="Pro residues" evidence="1">
    <location>
        <begin position="1069"/>
        <end position="1079"/>
    </location>
</feature>
<feature type="compositionally biased region" description="Basic and acidic residues" evidence="1">
    <location>
        <begin position="833"/>
        <end position="845"/>
    </location>
</feature>
<sequence>MPGRPRPATRLVALAVLTLGLFGLLATLLPPAASAQAPTRALAQVPAQAPDREQTRSTAKLGLRIDSMEPRVVTSSSPAELTVTGVVINTGDQPVKNLQVRAQRGDRLRTDGEIRTALTGAAADDAVTPGFADVADQLAPGEQHPVRLVIPLRGSSTTSLALQRTGVYELLINVNGSTSGGGQTRLAAVRTLLPVLGLPAAAGATAAQNPPVNPQPATKPTAITMLYPLADQPRRLPTGPGEPVLLGDDELATSLAQGGRLSGLVGALEVATPPGSPVRDAVCLAVDPDLLRTVRDMSQPDGYRVRGPDGAESAGRGAQSAKQWLDRLRAVAAGRCVIPIPYADADLVALSRAGLDDLARYATKDGARIATEILGTPVRADTVWPADGLLDERALTGFLREGGRSVVLSADSVNHSGRGSGATTVAKLSNPAAAATGLLADPLLTQAAEGQEEARITGSAFDPAGGGQRSLAWLGGVSNTSPAGTGAPLSAQDVIGTLAHRVFNSTNPSVLLAPPHLWNTPGQDAQALLGAVGALVAARQAVPAPLPTQAANPGTGSASLVYSLRAGAREVPTAVTNRLRQARDVAGQLRGAAQTQSGVGATVEQVFDPVTEAMLRGGSAMWRGQPELARNATTVITQRVQLLRSLVRVMEPPTPYAFGAEEAPLPITLANGLPVAMRVKVALAPTPGLRTEPIEESLIPPFGRLPLKVNAQLSRAGSFSVEARLTTPAGAPLGVPSRLLLRSTAYGTITVWLTGTAFLLLVILAVRRIIRRVRRDGSTSRVSGPAEVAEPTAEPILAAAGAPSGARRARRRGRHAGRSANPTPDPTEAPEPTEARKATDTREATEAPTGEPEAPRRRTATRAALTTGISPMDATPTVPALLPASLPEEPHPSTEPSRSPAAPSHATADQPTRGRSTRRHERTTPGIPADRTPPMPPDRTPPAAPPDRTRPGLPPTPPPDHVSPGMSPGTPPDRTSPGTPPTPPPDRTSPAMAPADRMLPGTPPPARTPSGLPPAAPWERNPAGPPTNAPADRPSTPPTTPLTRPARRRPPNQRGATPPSHQGTLPSQPGTPPSSPPGTPRNHQDGTPANQPSPPNQPHLPPNHPGSGAPTNRPRTNPAWPPAQNGRPGPVPPRPGEPSRNGRPEESTQQPSEQNEQDRRNNQPNRPRGPKLPRR</sequence>
<dbReference type="Pfam" id="PF19516">
    <property type="entry name" value="DUF6049"/>
    <property type="match status" value="2"/>
</dbReference>
<feature type="compositionally biased region" description="Pro residues" evidence="1">
    <location>
        <begin position="952"/>
        <end position="961"/>
    </location>
</feature>
<keyword evidence="2" id="KW-0812">Transmembrane</keyword>
<reference evidence="4" key="1">
    <citation type="journal article" date="2019" name="Int. J. Syst. Evol. Microbiol.">
        <title>The Global Catalogue of Microorganisms (GCM) 10K type strain sequencing project: providing services to taxonomists for standard genome sequencing and annotation.</title>
        <authorList>
            <consortium name="The Broad Institute Genomics Platform"/>
            <consortium name="The Broad Institute Genome Sequencing Center for Infectious Disease"/>
            <person name="Wu L."/>
            <person name="Ma J."/>
        </authorList>
    </citation>
    <scope>NUCLEOTIDE SEQUENCE [LARGE SCALE GENOMIC DNA]</scope>
    <source>
        <strain evidence="4">JCM 18303</strain>
    </source>
</reference>
<accession>A0ABP9PHS7</accession>
<feature type="compositionally biased region" description="Pro residues" evidence="1">
    <location>
        <begin position="1001"/>
        <end position="1016"/>
    </location>
</feature>
<dbReference type="EMBL" id="BAABJP010000001">
    <property type="protein sequence ID" value="GAA5144532.1"/>
    <property type="molecule type" value="Genomic_DNA"/>
</dbReference>
<evidence type="ECO:0000256" key="2">
    <source>
        <dbReference type="SAM" id="Phobius"/>
    </source>
</evidence>
<evidence type="ECO:0000256" key="1">
    <source>
        <dbReference type="SAM" id="MobiDB-lite"/>
    </source>
</evidence>
<protein>
    <recommendedName>
        <fullName evidence="5">Glycoprotein</fullName>
    </recommendedName>
</protein>
<feature type="compositionally biased region" description="Pro residues" evidence="1">
    <location>
        <begin position="931"/>
        <end position="945"/>
    </location>
</feature>
<gene>
    <name evidence="3" type="ORF">GCM10023321_01090</name>
</gene>
<keyword evidence="2" id="KW-1133">Transmembrane helix</keyword>
<organism evidence="3 4">
    <name type="scientific">Pseudonocardia eucalypti</name>
    <dbReference type="NCBI Taxonomy" id="648755"/>
    <lineage>
        <taxon>Bacteria</taxon>
        <taxon>Bacillati</taxon>
        <taxon>Actinomycetota</taxon>
        <taxon>Actinomycetes</taxon>
        <taxon>Pseudonocardiales</taxon>
        <taxon>Pseudonocardiaceae</taxon>
        <taxon>Pseudonocardia</taxon>
    </lineage>
</organism>
<proteinExistence type="predicted"/>
<feature type="compositionally biased region" description="Pro residues" evidence="1">
    <location>
        <begin position="1091"/>
        <end position="1104"/>
    </location>
</feature>
<evidence type="ECO:0008006" key="5">
    <source>
        <dbReference type="Google" id="ProtNLM"/>
    </source>
</evidence>
<comment type="caution">
    <text evidence="3">The sequence shown here is derived from an EMBL/GenBank/DDBJ whole genome shotgun (WGS) entry which is preliminary data.</text>
</comment>
<feature type="compositionally biased region" description="Pro residues" evidence="1">
    <location>
        <begin position="978"/>
        <end position="987"/>
    </location>
</feature>
<keyword evidence="4" id="KW-1185">Reference proteome</keyword>
<feature type="region of interest" description="Disordered" evidence="1">
    <location>
        <begin position="299"/>
        <end position="319"/>
    </location>
</feature>
<feature type="transmembrane region" description="Helical" evidence="2">
    <location>
        <begin position="745"/>
        <end position="766"/>
    </location>
</feature>
<keyword evidence="2" id="KW-0472">Membrane</keyword>
<feature type="region of interest" description="Disordered" evidence="1">
    <location>
        <begin position="775"/>
        <end position="1175"/>
    </location>
</feature>
<feature type="compositionally biased region" description="Basic residues" evidence="1">
    <location>
        <begin position="807"/>
        <end position="817"/>
    </location>
</feature>
<evidence type="ECO:0000313" key="4">
    <source>
        <dbReference type="Proteomes" id="UP001428817"/>
    </source>
</evidence>